<dbReference type="SUPFAM" id="SSF51338">
    <property type="entry name" value="Composite domain of metallo-dependent hydrolases"/>
    <property type="match status" value="1"/>
</dbReference>
<organism evidence="6 7">
    <name type="scientific">Steinernema glaseri</name>
    <dbReference type="NCBI Taxonomy" id="37863"/>
    <lineage>
        <taxon>Eukaryota</taxon>
        <taxon>Metazoa</taxon>
        <taxon>Ecdysozoa</taxon>
        <taxon>Nematoda</taxon>
        <taxon>Chromadorea</taxon>
        <taxon>Rhabditida</taxon>
        <taxon>Tylenchina</taxon>
        <taxon>Panagrolaimomorpha</taxon>
        <taxon>Strongyloidoidea</taxon>
        <taxon>Steinernematidae</taxon>
        <taxon>Steinernema</taxon>
    </lineage>
</organism>
<dbReference type="InterPro" id="IPR006680">
    <property type="entry name" value="Amidohydro-rel"/>
</dbReference>
<evidence type="ECO:0000259" key="5">
    <source>
        <dbReference type="Pfam" id="PF01979"/>
    </source>
</evidence>
<dbReference type="Proteomes" id="UP000095287">
    <property type="component" value="Unplaced"/>
</dbReference>
<dbReference type="WBParaSite" id="L893_g4132.t1">
    <property type="protein sequence ID" value="L893_g4132.t1"/>
    <property type="gene ID" value="L893_g4132"/>
</dbReference>
<dbReference type="InterPro" id="IPR011059">
    <property type="entry name" value="Metal-dep_hydrolase_composite"/>
</dbReference>
<keyword evidence="6" id="KW-1185">Reference proteome</keyword>
<sequence length="314" mass="34365">MPMKWASSVADATSDFKDTMTTSLHSACAYRAQLLYFVADPATLEDPAEAVRYHSDGLLLVNEQGQIQACGDWAELSQSLPAGTKTVDLSGKIIMPGMIDTHLHFPQTDIIASPSSGLLPWLETYTFPTEGRFGDSEHAREVAGVFLDELLRNGTTTALVYGSVHRQSVDAFFEESHERNLRMIAGKSIRQSKVLHTLATDVGGGTSFSMLRTMNEAHKVARLNNYHLTAASMFYMATEGAARALDMQGQIGTLAPGAEADFIVMDPKATPLMARRSTMLNSLEEQLFMLALLGDDRCIQASYSAGRCVHQRDH</sequence>
<name>A0A1I8ABU1_9BILA</name>
<dbReference type="SUPFAM" id="SSF51556">
    <property type="entry name" value="Metallo-dependent hydrolases"/>
    <property type="match status" value="2"/>
</dbReference>
<dbReference type="AlphaFoldDB" id="A0A1I8ABU1"/>
<dbReference type="GO" id="GO:0046098">
    <property type="term" value="P:guanine metabolic process"/>
    <property type="evidence" value="ECO:0007669"/>
    <property type="project" value="TreeGrafter"/>
</dbReference>
<dbReference type="Gene3D" id="2.30.40.10">
    <property type="entry name" value="Urease, subunit C, domain 1"/>
    <property type="match status" value="2"/>
</dbReference>
<comment type="cofactor">
    <cofactor evidence="1">
        <name>Zn(2+)</name>
        <dbReference type="ChEBI" id="CHEBI:29105"/>
    </cofactor>
</comment>
<keyword evidence="4" id="KW-0862">Zinc</keyword>
<evidence type="ECO:0000313" key="6">
    <source>
        <dbReference type="Proteomes" id="UP000095287"/>
    </source>
</evidence>
<evidence type="ECO:0000256" key="4">
    <source>
        <dbReference type="ARBA" id="ARBA00022833"/>
    </source>
</evidence>
<dbReference type="Pfam" id="PF01979">
    <property type="entry name" value="Amidohydro_1"/>
    <property type="match status" value="2"/>
</dbReference>
<dbReference type="PANTHER" id="PTHR11271:SF6">
    <property type="entry name" value="GUANINE DEAMINASE"/>
    <property type="match status" value="1"/>
</dbReference>
<proteinExistence type="predicted"/>
<accession>A0A1I8ABU1</accession>
<keyword evidence="2" id="KW-0479">Metal-binding</keyword>
<dbReference type="GO" id="GO:0008892">
    <property type="term" value="F:guanine deaminase activity"/>
    <property type="evidence" value="ECO:0007669"/>
    <property type="project" value="TreeGrafter"/>
</dbReference>
<protein>
    <submittedName>
        <fullName evidence="7">Guanine deaminase</fullName>
    </submittedName>
</protein>
<feature type="domain" description="Amidohydrolase-related" evidence="5">
    <location>
        <begin position="194"/>
        <end position="307"/>
    </location>
</feature>
<dbReference type="GO" id="GO:0005829">
    <property type="term" value="C:cytosol"/>
    <property type="evidence" value="ECO:0007669"/>
    <property type="project" value="TreeGrafter"/>
</dbReference>
<dbReference type="InterPro" id="IPR051607">
    <property type="entry name" value="Metallo-dep_hydrolases"/>
</dbReference>
<keyword evidence="3" id="KW-0378">Hydrolase</keyword>
<reference evidence="7" key="1">
    <citation type="submission" date="2016-11" db="UniProtKB">
        <authorList>
            <consortium name="WormBaseParasite"/>
        </authorList>
    </citation>
    <scope>IDENTIFICATION</scope>
</reference>
<evidence type="ECO:0000256" key="3">
    <source>
        <dbReference type="ARBA" id="ARBA00022801"/>
    </source>
</evidence>
<evidence type="ECO:0000313" key="7">
    <source>
        <dbReference type="WBParaSite" id="L893_g4132.t1"/>
    </source>
</evidence>
<dbReference type="PANTHER" id="PTHR11271">
    <property type="entry name" value="GUANINE DEAMINASE"/>
    <property type="match status" value="1"/>
</dbReference>
<dbReference type="InterPro" id="IPR032466">
    <property type="entry name" value="Metal_Hydrolase"/>
</dbReference>
<feature type="domain" description="Amidohydrolase-related" evidence="5">
    <location>
        <begin position="93"/>
        <end position="187"/>
    </location>
</feature>
<evidence type="ECO:0000256" key="2">
    <source>
        <dbReference type="ARBA" id="ARBA00022723"/>
    </source>
</evidence>
<evidence type="ECO:0000256" key="1">
    <source>
        <dbReference type="ARBA" id="ARBA00001947"/>
    </source>
</evidence>
<dbReference type="GO" id="GO:0008270">
    <property type="term" value="F:zinc ion binding"/>
    <property type="evidence" value="ECO:0007669"/>
    <property type="project" value="TreeGrafter"/>
</dbReference>
<dbReference type="Gene3D" id="3.20.20.140">
    <property type="entry name" value="Metal-dependent hydrolases"/>
    <property type="match status" value="1"/>
</dbReference>